<gene>
    <name evidence="4" type="ORF">WJU22_17340</name>
</gene>
<evidence type="ECO:0000313" key="5">
    <source>
        <dbReference type="Proteomes" id="UP001449657"/>
    </source>
</evidence>
<feature type="chain" id="PRO_5045781776" evidence="2">
    <location>
        <begin position="22"/>
        <end position="961"/>
    </location>
</feature>
<reference evidence="4 5" key="1">
    <citation type="submission" date="2024-03" db="EMBL/GenBank/DDBJ databases">
        <title>Chitinophaga caseinilytica sp. nov., a casein hydrolysing bacterium isolated from forest soil.</title>
        <authorList>
            <person name="Lee D.S."/>
            <person name="Han D.M."/>
            <person name="Baek J.H."/>
            <person name="Choi D.G."/>
            <person name="Jeon J.H."/>
            <person name="Jeon C.O."/>
        </authorList>
    </citation>
    <scope>NUCLEOTIDE SEQUENCE [LARGE SCALE GENOMIC DNA]</scope>
    <source>
        <strain evidence="4 5">KACC 19118</strain>
    </source>
</reference>
<dbReference type="Proteomes" id="UP001449657">
    <property type="component" value="Chromosome"/>
</dbReference>
<feature type="signal peptide" evidence="2">
    <location>
        <begin position="1"/>
        <end position="21"/>
    </location>
</feature>
<keyword evidence="5" id="KW-1185">Reference proteome</keyword>
<dbReference type="GO" id="GO:0016787">
    <property type="term" value="F:hydrolase activity"/>
    <property type="evidence" value="ECO:0007669"/>
    <property type="project" value="UniProtKB-KW"/>
</dbReference>
<feature type="region of interest" description="Disordered" evidence="1">
    <location>
        <begin position="474"/>
        <end position="493"/>
    </location>
</feature>
<accession>A0ABZ2Z000</accession>
<evidence type="ECO:0000256" key="1">
    <source>
        <dbReference type="SAM" id="MobiDB-lite"/>
    </source>
</evidence>
<organism evidence="4 5">
    <name type="scientific">Chitinophaga caseinilytica</name>
    <dbReference type="NCBI Taxonomy" id="2267521"/>
    <lineage>
        <taxon>Bacteria</taxon>
        <taxon>Pseudomonadati</taxon>
        <taxon>Bacteroidota</taxon>
        <taxon>Chitinophagia</taxon>
        <taxon>Chitinophagales</taxon>
        <taxon>Chitinophagaceae</taxon>
        <taxon>Chitinophaga</taxon>
    </lineage>
</organism>
<keyword evidence="2" id="KW-0732">Signal</keyword>
<name>A0ABZ2Z000_9BACT</name>
<proteinExistence type="predicted"/>
<protein>
    <submittedName>
        <fullName evidence="4">SGNH/GDSL hydrolase family protein</fullName>
    </submittedName>
</protein>
<dbReference type="InterPro" id="IPR013830">
    <property type="entry name" value="SGNH_hydro"/>
</dbReference>
<dbReference type="InterPro" id="IPR013783">
    <property type="entry name" value="Ig-like_fold"/>
</dbReference>
<keyword evidence="4" id="KW-0378">Hydrolase</keyword>
<sequence>MRRLKPLLFIPLLFPCSSLLAQGAPLKLDPDSVKIMNAELVLRNKSKDVNGYLYNTGNGATVFQQLGKSIQFKTGAAGYPAAGDSVYQNASLVNHTIKVMRNGLLQYRDGTNGVIVDASAGRITFRPALQANDIIFIEAIYGLDLSVNGATDGGGSTPSASTLRLLPGATDNGNNTFTLRWATNAKTLFLSPKVVGLGSSTLAGTGLSAPNRLGDKISTWLTNNTSAHAWTNLAVPGYSTKDILPLEDGGVSGQNIETAVQLRPDMLFVSLPSNDPSSGMTVAQSMQNLRKVDSIAQRNGITAFFETTQPRTNYNSAQQQMLKQLADSIRSAWPDRYVEGFSDLVDPSTIASILPAYNNGDGIHLTAAGNQFIADRLFDRWLGYFQSITGVKKYHIDSSVNQTTWAPFAQQADANVVKSVYNRYNTAKVYFRVRAEMKNGTFTPWSPVATLSEPDPLPGVNDYTYRLLTDLGGDGTTTLNGSNQPDGRPSPSPDGWGKFWNNWFGVGGVEGFAANASFPDMRTTTNEITDMSLQFIGSPTGSFGTSQTKAINYNGFTVPVGDYPQQALYDNVFIHSSLNPNGIVLRIKGMVPTNKYYIKIWGARLDDNTAQRTLQARIGNEGWETAQSVETKYPTAGTPNYQQAIKFNGVTGVDSVDITMRVGGTGTFAHVSLVDIGVVGPLPAVPQIRLRDTTTTLSTLQLTGTPINGAVVTTYSWEQVSGPGTATIANATSATANISALTNGTYVFRVTGTGGGKTYKGTSTVNVFPNNGGLKTLRIHFSKTAVQPIPGWLNVYGSPHSQRITITDPATSWTIDNLSPTPEFWAPFASNSASDIDGTTTGNNTGVIPDIALKGYWFNYSLKWATGMDNLILTGLNPAKTYKLKFYASRNNSAAAPRYGAWRINGGAEILMNAFNNTTLEEVRTGISPDANGKINLSVHAPSLTANGAFGYLNALVIQEE</sequence>
<dbReference type="InterPro" id="IPR036514">
    <property type="entry name" value="SGNH_hydro_sf"/>
</dbReference>
<dbReference type="Gene3D" id="3.40.50.1110">
    <property type="entry name" value="SGNH hydrolase"/>
    <property type="match status" value="1"/>
</dbReference>
<evidence type="ECO:0000313" key="4">
    <source>
        <dbReference type="EMBL" id="WZN44662.1"/>
    </source>
</evidence>
<dbReference type="Gene3D" id="2.60.40.10">
    <property type="entry name" value="Immunoglobulins"/>
    <property type="match status" value="1"/>
</dbReference>
<dbReference type="Pfam" id="PF22352">
    <property type="entry name" value="K319L-like_PKD"/>
    <property type="match status" value="1"/>
</dbReference>
<dbReference type="Pfam" id="PF13472">
    <property type="entry name" value="Lipase_GDSL_2"/>
    <property type="match status" value="1"/>
</dbReference>
<dbReference type="EMBL" id="CP150096">
    <property type="protein sequence ID" value="WZN44662.1"/>
    <property type="molecule type" value="Genomic_DNA"/>
</dbReference>
<evidence type="ECO:0000259" key="3">
    <source>
        <dbReference type="Pfam" id="PF13472"/>
    </source>
</evidence>
<dbReference type="CDD" id="cd00229">
    <property type="entry name" value="SGNH_hydrolase"/>
    <property type="match status" value="1"/>
</dbReference>
<dbReference type="SUPFAM" id="SSF52266">
    <property type="entry name" value="SGNH hydrolase"/>
    <property type="match status" value="1"/>
</dbReference>
<evidence type="ECO:0000256" key="2">
    <source>
        <dbReference type="SAM" id="SignalP"/>
    </source>
</evidence>
<feature type="domain" description="SGNH hydrolase-type esterase" evidence="3">
    <location>
        <begin position="197"/>
        <end position="371"/>
    </location>
</feature>
<dbReference type="RefSeq" id="WP_341839431.1">
    <property type="nucleotide sequence ID" value="NZ_CP149792.1"/>
</dbReference>